<dbReference type="SUPFAM" id="SSF102114">
    <property type="entry name" value="Radical SAM enzymes"/>
    <property type="match status" value="1"/>
</dbReference>
<dbReference type="SMART" id="SM00729">
    <property type="entry name" value="Elp3"/>
    <property type="match status" value="1"/>
</dbReference>
<dbReference type="InterPro" id="IPR006638">
    <property type="entry name" value="Elp3/MiaA/NifB-like_rSAM"/>
</dbReference>
<dbReference type="PANTHER" id="PTHR42731:SF5">
    <property type="entry name" value="RADICAL SAM DOMAIN PROTEIN"/>
    <property type="match status" value="1"/>
</dbReference>
<evidence type="ECO:0000313" key="2">
    <source>
        <dbReference type="EMBL" id="KUG28530.1"/>
    </source>
</evidence>
<reference evidence="2" key="1">
    <citation type="journal article" date="2015" name="Proc. Natl. Acad. Sci. U.S.A.">
        <title>Networks of energetic and metabolic interactions define dynamics in microbial communities.</title>
        <authorList>
            <person name="Embree M."/>
            <person name="Liu J.K."/>
            <person name="Al-Bassam M.M."/>
            <person name="Zengler K."/>
        </authorList>
    </citation>
    <scope>NUCLEOTIDE SEQUENCE</scope>
</reference>
<proteinExistence type="predicted"/>
<gene>
    <name evidence="2" type="ORF">ASZ90_001593</name>
</gene>
<dbReference type="Pfam" id="PF04055">
    <property type="entry name" value="Radical_SAM"/>
    <property type="match status" value="1"/>
</dbReference>
<dbReference type="GO" id="GO:0003824">
    <property type="term" value="F:catalytic activity"/>
    <property type="evidence" value="ECO:0007669"/>
    <property type="project" value="InterPro"/>
</dbReference>
<dbReference type="EMBL" id="LNQE01000209">
    <property type="protein sequence ID" value="KUG28530.1"/>
    <property type="molecule type" value="Genomic_DNA"/>
</dbReference>
<dbReference type="GO" id="GO:0051536">
    <property type="term" value="F:iron-sulfur cluster binding"/>
    <property type="evidence" value="ECO:0007669"/>
    <property type="project" value="InterPro"/>
</dbReference>
<dbReference type="InterPro" id="IPR023404">
    <property type="entry name" value="rSAM_horseshoe"/>
</dbReference>
<name>A0A0W8G672_9ZZZZ</name>
<dbReference type="InterPro" id="IPR045784">
    <property type="entry name" value="Radical_SAM_N2"/>
</dbReference>
<evidence type="ECO:0000259" key="1">
    <source>
        <dbReference type="PROSITE" id="PS51918"/>
    </source>
</evidence>
<accession>A0A0W8G672</accession>
<protein>
    <recommendedName>
        <fullName evidence="1">Radical SAM core domain-containing protein</fullName>
    </recommendedName>
</protein>
<dbReference type="AlphaFoldDB" id="A0A0W8G672"/>
<feature type="domain" description="Radical SAM core" evidence="1">
    <location>
        <begin position="191"/>
        <end position="421"/>
    </location>
</feature>
<dbReference type="InterPro" id="IPR007197">
    <property type="entry name" value="rSAM"/>
</dbReference>
<sequence>MALVFPGPPRAALSALGWQAVYALLAHNPALAVERVFYPGSGKAVSEDSGRPLSDFPVAAFSLGYEEDYAAAVAALLSAGIPPLAAARPDYPLVLAGGPSIFMNPAPILPALDAAFVGEAEAGFAALLDRIREHAASGLDKASLLAAVAGMPGVLVPGRSPLPVRRAVHRDPDQPTALACPAHSVFVSPEAEFRDMLLIEVNRGCPYGCRFCAAGFVYRPPRHAGMDDVLAIVDRTRPHKVGLVGTALTDWDELLPLLAALAERGVKFSLASVRADGVTRELLSILRAAGSRTLTLALEGPSARIRRAANKNLSEDAFLAAVALAGEFGINHLKMYLIVGWPGETAADYDELAAFMGRVHAAGHVGRGKRGIQHATLAASCLVPKPFTPMQWAAMASEEAIKASAERLRQAVAPHKGMRYSLDGAFAARVQGLLARGDERLFELILLAAKNGGNFKKALYAWDGDPAPYLDRQRSPDEPFPWEIVDAGVRRDYLWREWQRYQDAVPTAKCPPAGCAACGRCGMEAWGGIRRERTP</sequence>
<dbReference type="InterPro" id="IPR058240">
    <property type="entry name" value="rSAM_sf"/>
</dbReference>
<dbReference type="SFLD" id="SFLDG01082">
    <property type="entry name" value="B12-binding_domain_containing"/>
    <property type="match status" value="1"/>
</dbReference>
<dbReference type="SFLD" id="SFLDS00029">
    <property type="entry name" value="Radical_SAM"/>
    <property type="match status" value="1"/>
</dbReference>
<dbReference type="Gene3D" id="3.80.30.20">
    <property type="entry name" value="tm_1862 like domain"/>
    <property type="match status" value="1"/>
</dbReference>
<dbReference type="PANTHER" id="PTHR42731">
    <property type="entry name" value="SLL1084 PROTEIN"/>
    <property type="match status" value="1"/>
</dbReference>
<dbReference type="CDD" id="cd01335">
    <property type="entry name" value="Radical_SAM"/>
    <property type="match status" value="1"/>
</dbReference>
<organism evidence="2">
    <name type="scientific">hydrocarbon metagenome</name>
    <dbReference type="NCBI Taxonomy" id="938273"/>
    <lineage>
        <taxon>unclassified sequences</taxon>
        <taxon>metagenomes</taxon>
        <taxon>ecological metagenomes</taxon>
    </lineage>
</organism>
<dbReference type="PROSITE" id="PS51918">
    <property type="entry name" value="RADICAL_SAM"/>
    <property type="match status" value="1"/>
</dbReference>
<comment type="caution">
    <text evidence="2">The sequence shown here is derived from an EMBL/GenBank/DDBJ whole genome shotgun (WGS) entry which is preliminary data.</text>
</comment>
<dbReference type="Pfam" id="PF19864">
    <property type="entry name" value="Radical_SAM_N2"/>
    <property type="match status" value="1"/>
</dbReference>